<evidence type="ECO:0000313" key="2">
    <source>
        <dbReference type="Proteomes" id="UP001376459"/>
    </source>
</evidence>
<gene>
    <name evidence="1" type="ORF">WKI71_01630</name>
</gene>
<evidence type="ECO:0000313" key="1">
    <source>
        <dbReference type="EMBL" id="MEJ8667744.1"/>
    </source>
</evidence>
<comment type="caution">
    <text evidence="1">The sequence shown here is derived from an EMBL/GenBank/DDBJ whole genome shotgun (WGS) entry which is preliminary data.</text>
</comment>
<dbReference type="Proteomes" id="UP001376459">
    <property type="component" value="Unassembled WGS sequence"/>
</dbReference>
<protein>
    <submittedName>
        <fullName evidence="1">Uncharacterized protein</fullName>
    </submittedName>
</protein>
<proteinExistence type="predicted"/>
<dbReference type="EMBL" id="JBBKAK010000001">
    <property type="protein sequence ID" value="MEJ8667744.1"/>
    <property type="molecule type" value="Genomic_DNA"/>
</dbReference>
<accession>A0ABU8UFQ1</accession>
<organism evidence="1 2">
    <name type="scientific">Streptomyces machairae</name>
    <dbReference type="NCBI Taxonomy" id="3134109"/>
    <lineage>
        <taxon>Bacteria</taxon>
        <taxon>Bacillati</taxon>
        <taxon>Actinomycetota</taxon>
        <taxon>Actinomycetes</taxon>
        <taxon>Kitasatosporales</taxon>
        <taxon>Streptomycetaceae</taxon>
        <taxon>Streptomyces</taxon>
    </lineage>
</organism>
<keyword evidence="2" id="KW-1185">Reference proteome</keyword>
<name>A0ABU8UFQ1_9ACTN</name>
<reference evidence="1 2" key="1">
    <citation type="submission" date="2024-03" db="EMBL/GenBank/DDBJ databases">
        <title>Novel Streptomyces species of biotechnological and ecological value are a feature of Machair soil.</title>
        <authorList>
            <person name="Prole J.R."/>
            <person name="Goodfellow M."/>
            <person name="Allenby N."/>
            <person name="Ward A.C."/>
        </authorList>
    </citation>
    <scope>NUCLEOTIDE SEQUENCE [LARGE SCALE GENOMIC DNA]</scope>
    <source>
        <strain evidence="1 2">MS1.AVA.1</strain>
    </source>
</reference>
<sequence length="129" mass="14320">MTLDAVADVYRRRLDHQADHDTRNAGRTEDERITVWRATWIPVVSHSPADSTSGLYLDTATGYLGRWSRYNDAPGEELDTLVTYLEEAADMLEAPALATRDKPGLVGGALVWRSGVGHAVKDRWRPLTG</sequence>